<keyword evidence="7" id="KW-0902">Two-component regulatory system</keyword>
<dbReference type="InterPro" id="IPR005467">
    <property type="entry name" value="His_kinase_dom"/>
</dbReference>
<evidence type="ECO:0000313" key="10">
    <source>
        <dbReference type="EMBL" id="MBY9073761.1"/>
    </source>
</evidence>
<dbReference type="Gene3D" id="1.10.287.130">
    <property type="match status" value="1"/>
</dbReference>
<dbReference type="InterPro" id="IPR003018">
    <property type="entry name" value="GAF"/>
</dbReference>
<evidence type="ECO:0000256" key="5">
    <source>
        <dbReference type="ARBA" id="ARBA00022679"/>
    </source>
</evidence>
<organism evidence="10 11">
    <name type="scientific">Nocardioides jiangsuensis</name>
    <dbReference type="NCBI Taxonomy" id="2866161"/>
    <lineage>
        <taxon>Bacteria</taxon>
        <taxon>Bacillati</taxon>
        <taxon>Actinomycetota</taxon>
        <taxon>Actinomycetes</taxon>
        <taxon>Propionibacteriales</taxon>
        <taxon>Nocardioidaceae</taxon>
        <taxon>Nocardioides</taxon>
    </lineage>
</organism>
<proteinExistence type="predicted"/>
<protein>
    <recommendedName>
        <fullName evidence="3">histidine kinase</fullName>
        <ecNumber evidence="3">2.7.13.3</ecNumber>
    </recommendedName>
</protein>
<comment type="catalytic activity">
    <reaction evidence="1">
        <text>ATP + protein L-histidine = ADP + protein N-phospho-L-histidine.</text>
        <dbReference type="EC" id="2.7.13.3"/>
    </reaction>
</comment>
<evidence type="ECO:0000259" key="9">
    <source>
        <dbReference type="PROSITE" id="PS50109"/>
    </source>
</evidence>
<comment type="subcellular location">
    <subcellularLocation>
        <location evidence="2">Cell membrane</location>
    </subcellularLocation>
</comment>
<dbReference type="PROSITE" id="PS50109">
    <property type="entry name" value="HIS_KIN"/>
    <property type="match status" value="1"/>
</dbReference>
<evidence type="ECO:0000256" key="6">
    <source>
        <dbReference type="ARBA" id="ARBA00022777"/>
    </source>
</evidence>
<dbReference type="EC" id="2.7.13.3" evidence="3"/>
<dbReference type="Pfam" id="PF00512">
    <property type="entry name" value="HisKA"/>
    <property type="match status" value="1"/>
</dbReference>
<gene>
    <name evidence="10" type="ORF">K1X13_02895</name>
</gene>
<dbReference type="Pfam" id="PF01590">
    <property type="entry name" value="GAF"/>
    <property type="match status" value="2"/>
</dbReference>
<name>A0ABS7RFF7_9ACTN</name>
<dbReference type="CDD" id="cd00075">
    <property type="entry name" value="HATPase"/>
    <property type="match status" value="1"/>
</dbReference>
<feature type="region of interest" description="Disordered" evidence="8">
    <location>
        <begin position="592"/>
        <end position="624"/>
    </location>
</feature>
<evidence type="ECO:0000256" key="8">
    <source>
        <dbReference type="SAM" id="MobiDB-lite"/>
    </source>
</evidence>
<dbReference type="SUPFAM" id="SSF47384">
    <property type="entry name" value="Homodimeric domain of signal transducing histidine kinase"/>
    <property type="match status" value="1"/>
</dbReference>
<keyword evidence="5" id="KW-0808">Transferase</keyword>
<dbReference type="InterPro" id="IPR036890">
    <property type="entry name" value="HATPase_C_sf"/>
</dbReference>
<sequence>MSKVNAGHDLQEVLQTVAEGVADVVGFQVACIRQLRSDNTLEVVAVAGDDHARETLLGDRVPVEALEREFALADEWGDLRFVPHERLEEGMDGLGWVPDLTPLDVPDAWHPLDALFAPLFTATGELSGLLSVDLPHDGRRPGRMQREVLEMYAAQAGIAINNAMQRARLVEQVRLAEATRTILHTAGRDLNLARLIEDCVAPIVQGLRTHGMWIRAFAPDSRTAGGYGAVHPPQISLDAPGQVLDLAGRIATACWDQQRAVVLSSTATPPADLVSAEESALLLEFIGRINARSLLCVPMGAGRECLGYLALTRTAKAPAWSDEEIAAVLAIGRDLGRAVLHARLFERERQLVEELQNLDRYKTDLIATISHELKNPLTSVMGHLELIQPVLAETSAARSLGAISRNAARLEMMVEDLLLLSKVGDPTRPLIPVEVDLVPLLDDTVEMLRIQTERRGVALRLDHPGTPVLAWGDRGELERLVTNIVSNAIKFTPSGRTVQVTLAAHADHVTFTCRDEGLGISEEDQEFLFTEFYRSSNPEAVAVPGTGLGLTIVKRIVDRHHGSIDVRSALGEGSTFTIRIPSPARLLDTAPAEVPPTEVSAEPAAEITAEAPSARVEEPVSAGA</sequence>
<dbReference type="SMART" id="SM00065">
    <property type="entry name" value="GAF"/>
    <property type="match status" value="2"/>
</dbReference>
<dbReference type="SUPFAM" id="SSF55781">
    <property type="entry name" value="GAF domain-like"/>
    <property type="match status" value="2"/>
</dbReference>
<dbReference type="InterPro" id="IPR050736">
    <property type="entry name" value="Sensor_HK_Regulatory"/>
</dbReference>
<dbReference type="SMART" id="SM00388">
    <property type="entry name" value="HisKA"/>
    <property type="match status" value="1"/>
</dbReference>
<dbReference type="InterPro" id="IPR029016">
    <property type="entry name" value="GAF-like_dom_sf"/>
</dbReference>
<dbReference type="CDD" id="cd00082">
    <property type="entry name" value="HisKA"/>
    <property type="match status" value="1"/>
</dbReference>
<evidence type="ECO:0000256" key="2">
    <source>
        <dbReference type="ARBA" id="ARBA00004236"/>
    </source>
</evidence>
<dbReference type="Pfam" id="PF02518">
    <property type="entry name" value="HATPase_c"/>
    <property type="match status" value="1"/>
</dbReference>
<evidence type="ECO:0000256" key="1">
    <source>
        <dbReference type="ARBA" id="ARBA00000085"/>
    </source>
</evidence>
<feature type="compositionally biased region" description="Low complexity" evidence="8">
    <location>
        <begin position="600"/>
        <end position="614"/>
    </location>
</feature>
<evidence type="ECO:0000313" key="11">
    <source>
        <dbReference type="Proteomes" id="UP000754710"/>
    </source>
</evidence>
<dbReference type="Gene3D" id="3.30.565.10">
    <property type="entry name" value="Histidine kinase-like ATPase, C-terminal domain"/>
    <property type="match status" value="1"/>
</dbReference>
<comment type="caution">
    <text evidence="10">The sequence shown here is derived from an EMBL/GenBank/DDBJ whole genome shotgun (WGS) entry which is preliminary data.</text>
</comment>
<reference evidence="10 11" key="1">
    <citation type="submission" date="2021-08" db="EMBL/GenBank/DDBJ databases">
        <title>Nocardioides bacterium WL0053 sp. nov., isolated from the sediment.</title>
        <authorList>
            <person name="Wang L."/>
            <person name="Zhang D."/>
            <person name="Zhang A."/>
        </authorList>
    </citation>
    <scope>NUCLEOTIDE SEQUENCE [LARGE SCALE GENOMIC DNA]</scope>
    <source>
        <strain evidence="10 11">WL0053</strain>
    </source>
</reference>
<dbReference type="EMBL" id="JAIEZQ010000001">
    <property type="protein sequence ID" value="MBY9073761.1"/>
    <property type="molecule type" value="Genomic_DNA"/>
</dbReference>
<dbReference type="Gene3D" id="3.30.450.40">
    <property type="match status" value="2"/>
</dbReference>
<dbReference type="SMART" id="SM00387">
    <property type="entry name" value="HATPase_c"/>
    <property type="match status" value="1"/>
</dbReference>
<dbReference type="InterPro" id="IPR003594">
    <property type="entry name" value="HATPase_dom"/>
</dbReference>
<evidence type="ECO:0000256" key="7">
    <source>
        <dbReference type="ARBA" id="ARBA00023012"/>
    </source>
</evidence>
<dbReference type="PANTHER" id="PTHR43711:SF31">
    <property type="entry name" value="HISTIDINE KINASE"/>
    <property type="match status" value="1"/>
</dbReference>
<dbReference type="PANTHER" id="PTHR43711">
    <property type="entry name" value="TWO-COMPONENT HISTIDINE KINASE"/>
    <property type="match status" value="1"/>
</dbReference>
<dbReference type="InterPro" id="IPR004358">
    <property type="entry name" value="Sig_transdc_His_kin-like_C"/>
</dbReference>
<evidence type="ECO:0000256" key="3">
    <source>
        <dbReference type="ARBA" id="ARBA00012438"/>
    </source>
</evidence>
<dbReference type="Proteomes" id="UP000754710">
    <property type="component" value="Unassembled WGS sequence"/>
</dbReference>
<dbReference type="SUPFAM" id="SSF55874">
    <property type="entry name" value="ATPase domain of HSP90 chaperone/DNA topoisomerase II/histidine kinase"/>
    <property type="match status" value="1"/>
</dbReference>
<dbReference type="RefSeq" id="WP_221023525.1">
    <property type="nucleotide sequence ID" value="NZ_JAIEZQ010000001.1"/>
</dbReference>
<dbReference type="InterPro" id="IPR036097">
    <property type="entry name" value="HisK_dim/P_sf"/>
</dbReference>
<keyword evidence="6" id="KW-0418">Kinase</keyword>
<accession>A0ABS7RFF7</accession>
<keyword evidence="4" id="KW-0597">Phosphoprotein</keyword>
<dbReference type="PRINTS" id="PR00344">
    <property type="entry name" value="BCTRLSENSOR"/>
</dbReference>
<dbReference type="InterPro" id="IPR003661">
    <property type="entry name" value="HisK_dim/P_dom"/>
</dbReference>
<evidence type="ECO:0000256" key="4">
    <source>
        <dbReference type="ARBA" id="ARBA00022553"/>
    </source>
</evidence>
<feature type="domain" description="Histidine kinase" evidence="9">
    <location>
        <begin position="368"/>
        <end position="584"/>
    </location>
</feature>
<keyword evidence="11" id="KW-1185">Reference proteome</keyword>